<keyword evidence="4" id="KW-0045">Antibiotic biosynthesis</keyword>
<sequence length="425" mass="46545">MRVLFAAYAEKTHFFPMVPIAWALRVAGHDVRVATQRPLVDTVLQTGLPVAEVAPGHDWQSVVADRVRRGDWDEWVQRVTDVARGGHRMGWDDLHAYFDEQVEHAWKWFNRGMVDGLVGHVRDWRPDLVLWEPFTFSAALAARVAGVPHARVTWGVDVWVRARRRFVELLAARPPGRRTDPFRDWLGAEAERFGSSFDEELFTGQWTIDQSPGSMRLPLDVPTVPVRYIPYNGPGEIPDWLREPPRRPRVCVTAGLTQRGLLGTELLGPSTLEALAGLDVEVIATLQGGDEAADPPENVRLVDFVPMDALLPTCSAVVHMGGFGVSSTAMRHGVPQLTIPKLGDSTVRADLLRDTGAGLAVPLDDATPEAVRDAVARLLDEPRFGAAAERLRRETLADPAPGDAVGTLERLAAGAPTAPAGPTRA</sequence>
<feature type="compositionally biased region" description="Low complexity" evidence="5">
    <location>
        <begin position="412"/>
        <end position="425"/>
    </location>
</feature>
<protein>
    <submittedName>
        <fullName evidence="8">Activator-dependent family glycosyltransferase</fullName>
    </submittedName>
</protein>
<dbReference type="SUPFAM" id="SSF53756">
    <property type="entry name" value="UDP-Glycosyltransferase/glycogen phosphorylase"/>
    <property type="match status" value="1"/>
</dbReference>
<evidence type="ECO:0000256" key="5">
    <source>
        <dbReference type="SAM" id="MobiDB-lite"/>
    </source>
</evidence>
<dbReference type="InterPro" id="IPR050426">
    <property type="entry name" value="Glycosyltransferase_28"/>
</dbReference>
<proteinExistence type="inferred from homology"/>
<comment type="similarity">
    <text evidence="1">Belongs to the glycosyltransferase 28 family.</text>
</comment>
<evidence type="ECO:0000313" key="9">
    <source>
        <dbReference type="Proteomes" id="UP001596972"/>
    </source>
</evidence>
<evidence type="ECO:0000256" key="4">
    <source>
        <dbReference type="ARBA" id="ARBA00023194"/>
    </source>
</evidence>
<dbReference type="Gene3D" id="3.40.50.2000">
    <property type="entry name" value="Glycogen Phosphorylase B"/>
    <property type="match status" value="2"/>
</dbReference>
<evidence type="ECO:0000256" key="2">
    <source>
        <dbReference type="ARBA" id="ARBA00022676"/>
    </source>
</evidence>
<keyword evidence="3" id="KW-0808">Transferase</keyword>
<dbReference type="PANTHER" id="PTHR48050:SF13">
    <property type="entry name" value="STEROL 3-BETA-GLUCOSYLTRANSFERASE UGT80A2"/>
    <property type="match status" value="1"/>
</dbReference>
<reference evidence="9" key="1">
    <citation type="journal article" date="2019" name="Int. J. Syst. Evol. Microbiol.">
        <title>The Global Catalogue of Microorganisms (GCM) 10K type strain sequencing project: providing services to taxonomists for standard genome sequencing and annotation.</title>
        <authorList>
            <consortium name="The Broad Institute Genomics Platform"/>
            <consortium name="The Broad Institute Genome Sequencing Center for Infectious Disease"/>
            <person name="Wu L."/>
            <person name="Ma J."/>
        </authorList>
    </citation>
    <scope>NUCLEOTIDE SEQUENCE [LARGE SCALE GENOMIC DNA]</scope>
    <source>
        <strain evidence="9">JCM 31202</strain>
    </source>
</reference>
<feature type="domain" description="Erythromycin biosynthesis protein CIII-like N-terminal" evidence="7">
    <location>
        <begin position="22"/>
        <end position="255"/>
    </location>
</feature>
<feature type="domain" description="Erythromycin biosynthesis protein CIII-like C-terminal" evidence="6">
    <location>
        <begin position="271"/>
        <end position="411"/>
    </location>
</feature>
<dbReference type="EMBL" id="JBHTJA010000010">
    <property type="protein sequence ID" value="MFD0900321.1"/>
    <property type="molecule type" value="Genomic_DNA"/>
</dbReference>
<evidence type="ECO:0000259" key="6">
    <source>
        <dbReference type="Pfam" id="PF06722"/>
    </source>
</evidence>
<feature type="region of interest" description="Disordered" evidence="5">
    <location>
        <begin position="395"/>
        <end position="425"/>
    </location>
</feature>
<gene>
    <name evidence="8" type="ORF">ACFQ11_07955</name>
</gene>
<accession>A0ABW3EKI1</accession>
<evidence type="ECO:0000259" key="7">
    <source>
        <dbReference type="Pfam" id="PF21036"/>
    </source>
</evidence>
<evidence type="ECO:0000256" key="3">
    <source>
        <dbReference type="ARBA" id="ARBA00022679"/>
    </source>
</evidence>
<dbReference type="Proteomes" id="UP001596972">
    <property type="component" value="Unassembled WGS sequence"/>
</dbReference>
<keyword evidence="9" id="KW-1185">Reference proteome</keyword>
<keyword evidence="2" id="KW-0328">Glycosyltransferase</keyword>
<evidence type="ECO:0000313" key="8">
    <source>
        <dbReference type="EMBL" id="MFD0900321.1"/>
    </source>
</evidence>
<dbReference type="InterPro" id="IPR002213">
    <property type="entry name" value="UDP_glucos_trans"/>
</dbReference>
<dbReference type="PANTHER" id="PTHR48050">
    <property type="entry name" value="STEROL 3-BETA-GLUCOSYLTRANSFERASE"/>
    <property type="match status" value="1"/>
</dbReference>
<dbReference type="InterPro" id="IPR048284">
    <property type="entry name" value="EryCIII-like_N"/>
</dbReference>
<comment type="caution">
    <text evidence="8">The sequence shown here is derived from an EMBL/GenBank/DDBJ whole genome shotgun (WGS) entry which is preliminary data.</text>
</comment>
<name>A0ABW3EKI1_9ACTN</name>
<dbReference type="RefSeq" id="WP_378297291.1">
    <property type="nucleotide sequence ID" value="NZ_JBHTJA010000010.1"/>
</dbReference>
<dbReference type="NCBIfam" id="TIGR04516">
    <property type="entry name" value="glycosyl_450act"/>
    <property type="match status" value="1"/>
</dbReference>
<dbReference type="Pfam" id="PF21036">
    <property type="entry name" value="EryCIII-like_N"/>
    <property type="match status" value="1"/>
</dbReference>
<evidence type="ECO:0000256" key="1">
    <source>
        <dbReference type="ARBA" id="ARBA00006962"/>
    </source>
</evidence>
<dbReference type="InterPro" id="IPR030953">
    <property type="entry name" value="Glycosyl_450act"/>
</dbReference>
<organism evidence="8 9">
    <name type="scientific">Actinomadura sediminis</name>
    <dbReference type="NCBI Taxonomy" id="1038904"/>
    <lineage>
        <taxon>Bacteria</taxon>
        <taxon>Bacillati</taxon>
        <taxon>Actinomycetota</taxon>
        <taxon>Actinomycetes</taxon>
        <taxon>Streptosporangiales</taxon>
        <taxon>Thermomonosporaceae</taxon>
        <taxon>Actinomadura</taxon>
    </lineage>
</organism>
<dbReference type="Pfam" id="PF06722">
    <property type="entry name" value="EryCIII-like_C"/>
    <property type="match status" value="1"/>
</dbReference>
<dbReference type="InterPro" id="IPR010610">
    <property type="entry name" value="EryCIII-like_C"/>
</dbReference>
<dbReference type="CDD" id="cd03784">
    <property type="entry name" value="GT1_Gtf-like"/>
    <property type="match status" value="1"/>
</dbReference>